<feature type="signal peptide" evidence="1">
    <location>
        <begin position="1"/>
        <end position="23"/>
    </location>
</feature>
<organism evidence="2 3">
    <name type="scientific">Spirilliplanes yamanashiensis</name>
    <dbReference type="NCBI Taxonomy" id="42233"/>
    <lineage>
        <taxon>Bacteria</taxon>
        <taxon>Bacillati</taxon>
        <taxon>Actinomycetota</taxon>
        <taxon>Actinomycetes</taxon>
        <taxon>Micromonosporales</taxon>
        <taxon>Micromonosporaceae</taxon>
        <taxon>Spirilliplanes</taxon>
    </lineage>
</organism>
<reference evidence="2" key="1">
    <citation type="submission" date="2021-01" db="EMBL/GenBank/DDBJ databases">
        <title>Whole genome shotgun sequence of Spirilliplanes yamanashiensis NBRC 15828.</title>
        <authorList>
            <person name="Komaki H."/>
            <person name="Tamura T."/>
        </authorList>
    </citation>
    <scope>NUCLEOTIDE SEQUENCE</scope>
    <source>
        <strain evidence="2">NBRC 15828</strain>
    </source>
</reference>
<dbReference type="EMBL" id="BOOY01000036">
    <property type="protein sequence ID" value="GIJ05636.1"/>
    <property type="molecule type" value="Genomic_DNA"/>
</dbReference>
<dbReference type="AlphaFoldDB" id="A0A8J4DL50"/>
<evidence type="ECO:0000256" key="1">
    <source>
        <dbReference type="SAM" id="SignalP"/>
    </source>
</evidence>
<keyword evidence="3" id="KW-1185">Reference proteome</keyword>
<comment type="caution">
    <text evidence="2">The sequence shown here is derived from an EMBL/GenBank/DDBJ whole genome shotgun (WGS) entry which is preliminary data.</text>
</comment>
<keyword evidence="1" id="KW-0732">Signal</keyword>
<sequence>MSKRVILVILMAAALVGAGGATAIVLAGSDEPAAGSPDCVAAQERAEAQVHTEAFPLPAKLQPFGRYESIHWQVRAPGACGQTPAPAGKKYQAVIKLKPADAKRLATEYDWLVADAFDYEGMWPGLTPLVPPGVKWTNSWQLDDVLLDPQKAVAYAFVTG</sequence>
<protein>
    <submittedName>
        <fullName evidence="2">Uncharacterized protein</fullName>
    </submittedName>
</protein>
<accession>A0A8J4DL50</accession>
<feature type="chain" id="PRO_5035304704" evidence="1">
    <location>
        <begin position="24"/>
        <end position="160"/>
    </location>
</feature>
<evidence type="ECO:0000313" key="2">
    <source>
        <dbReference type="EMBL" id="GIJ05636.1"/>
    </source>
</evidence>
<proteinExistence type="predicted"/>
<evidence type="ECO:0000313" key="3">
    <source>
        <dbReference type="Proteomes" id="UP000652013"/>
    </source>
</evidence>
<gene>
    <name evidence="2" type="ORF">Sya03_49880</name>
</gene>
<dbReference type="Proteomes" id="UP000652013">
    <property type="component" value="Unassembled WGS sequence"/>
</dbReference>
<dbReference type="RefSeq" id="WP_203940849.1">
    <property type="nucleotide sequence ID" value="NZ_BAAAGJ010000003.1"/>
</dbReference>
<name>A0A8J4DL50_9ACTN</name>